<sequence>MDTGIGEMATSRSGLTCRHFVNGSCRFGSSCQYLHEWPAVWPPHSQICRYFQKGVCWFGESCRYLHITNAEATTTGLSRRGSAPSVHTSLVGHTQQYRRGSEPSLTQAQQLCSRGPPGQGSETVVANPQCSHGHRTTDITEENAEGSTQTSPQQPVIEESSHTLITDSQVSVQPCPKVSTQSAVPSTTLSAQAGEWTPPVSQQQECSSQGAAASARPDLHQTDEAPSEASSRSQDVTCGICMETVYEKANAEDRRFGILPNCCHSFCLCCIVTWRKTKNFQEDVVKACPQCRVKSAFYIPHKYWVEGEPKDNLIRNFKEKCSKRRCSFFMRHGGCPFKTECLYGHNLPHSYRPPRHQPSGNSRRTRTLDDLDNLQLLDYVIAMTLLDEFLDEADDDDDDDDEFPLPAWLRRV</sequence>
<gene>
    <name evidence="1" type="ORF">DPEC_G00014300</name>
</gene>
<comment type="caution">
    <text evidence="1">The sequence shown here is derived from an EMBL/GenBank/DDBJ whole genome shotgun (WGS) entry which is preliminary data.</text>
</comment>
<protein>
    <submittedName>
        <fullName evidence="1">Uncharacterized protein</fullName>
    </submittedName>
</protein>
<dbReference type="EMBL" id="CM055728">
    <property type="protein sequence ID" value="KAJ8017104.1"/>
    <property type="molecule type" value="Genomic_DNA"/>
</dbReference>
<organism evidence="1 2">
    <name type="scientific">Dallia pectoralis</name>
    <name type="common">Alaska blackfish</name>
    <dbReference type="NCBI Taxonomy" id="75939"/>
    <lineage>
        <taxon>Eukaryota</taxon>
        <taxon>Metazoa</taxon>
        <taxon>Chordata</taxon>
        <taxon>Craniata</taxon>
        <taxon>Vertebrata</taxon>
        <taxon>Euteleostomi</taxon>
        <taxon>Actinopterygii</taxon>
        <taxon>Neopterygii</taxon>
        <taxon>Teleostei</taxon>
        <taxon>Protacanthopterygii</taxon>
        <taxon>Esociformes</taxon>
        <taxon>Umbridae</taxon>
        <taxon>Dallia</taxon>
    </lineage>
</organism>
<keyword evidence="2" id="KW-1185">Reference proteome</keyword>
<reference evidence="1" key="1">
    <citation type="submission" date="2021-05" db="EMBL/GenBank/DDBJ databases">
        <authorList>
            <person name="Pan Q."/>
            <person name="Jouanno E."/>
            <person name="Zahm M."/>
            <person name="Klopp C."/>
            <person name="Cabau C."/>
            <person name="Louis A."/>
            <person name="Berthelot C."/>
            <person name="Parey E."/>
            <person name="Roest Crollius H."/>
            <person name="Montfort J."/>
            <person name="Robinson-Rechavi M."/>
            <person name="Bouchez O."/>
            <person name="Lampietro C."/>
            <person name="Lopez Roques C."/>
            <person name="Donnadieu C."/>
            <person name="Postlethwait J."/>
            <person name="Bobe J."/>
            <person name="Dillon D."/>
            <person name="Chandos A."/>
            <person name="von Hippel F."/>
            <person name="Guiguen Y."/>
        </authorList>
    </citation>
    <scope>NUCLEOTIDE SEQUENCE</scope>
    <source>
        <strain evidence="1">YG-Jan2019</strain>
    </source>
</reference>
<proteinExistence type="predicted"/>
<evidence type="ECO:0000313" key="2">
    <source>
        <dbReference type="Proteomes" id="UP001157502"/>
    </source>
</evidence>
<name>A0ACC2HM78_DALPE</name>
<evidence type="ECO:0000313" key="1">
    <source>
        <dbReference type="EMBL" id="KAJ8017104.1"/>
    </source>
</evidence>
<accession>A0ACC2HM78</accession>
<dbReference type="Proteomes" id="UP001157502">
    <property type="component" value="Chromosome 1"/>
</dbReference>